<gene>
    <name evidence="2" type="ORF">F3J40_13210</name>
</gene>
<dbReference type="RefSeq" id="WP_167015323.1">
    <property type="nucleotide sequence ID" value="NZ_VWXF01000005.1"/>
</dbReference>
<dbReference type="EMBL" id="VWXF01000005">
    <property type="protein sequence ID" value="NIF22555.1"/>
    <property type="molecule type" value="Genomic_DNA"/>
</dbReference>
<dbReference type="InterPro" id="IPR046911">
    <property type="entry name" value="ABC-3C_CTD9"/>
</dbReference>
<keyword evidence="3" id="KW-1185">Reference proteome</keyword>
<dbReference type="Proteomes" id="UP001515683">
    <property type="component" value="Unassembled WGS sequence"/>
</dbReference>
<name>A0ABX0RH27_9GAMM</name>
<dbReference type="Pfam" id="PF20285">
    <property type="entry name" value="CTD9"/>
    <property type="match status" value="1"/>
</dbReference>
<evidence type="ECO:0000259" key="1">
    <source>
        <dbReference type="Pfam" id="PF20285"/>
    </source>
</evidence>
<protein>
    <recommendedName>
        <fullName evidence="1">ABC-three component systems C-terminal domain-containing protein</fullName>
    </recommendedName>
</protein>
<evidence type="ECO:0000313" key="2">
    <source>
        <dbReference type="EMBL" id="NIF22555.1"/>
    </source>
</evidence>
<accession>A0ABX0RH27</accession>
<feature type="domain" description="ABC-three component systems C-terminal" evidence="1">
    <location>
        <begin position="67"/>
        <end position="179"/>
    </location>
</feature>
<evidence type="ECO:0000313" key="3">
    <source>
        <dbReference type="Proteomes" id="UP001515683"/>
    </source>
</evidence>
<sequence>MGVFNRLKHVLIGGDYVGGDKITNLPAPTQLILLQEEYQEELKNNLTCSDLIDELNHYNSRKSEIRDLQKKLASSGYEILIEEGQELKELVAKMIIKHQHYKSAQKIIVYLLSDVHSIFQFTIKPQVLSKATKDELLETIHIEIEEKLSTKLGVNSLGIYNRHLRGMVFFLTGNCHLEWEK</sequence>
<organism evidence="2 3">
    <name type="scientific">Candidatus Pantoea multigeneris</name>
    <dbReference type="NCBI Taxonomy" id="2608357"/>
    <lineage>
        <taxon>Bacteria</taxon>
        <taxon>Pseudomonadati</taxon>
        <taxon>Pseudomonadota</taxon>
        <taxon>Gammaproteobacteria</taxon>
        <taxon>Enterobacterales</taxon>
        <taxon>Erwiniaceae</taxon>
        <taxon>Pantoea</taxon>
    </lineage>
</organism>
<comment type="caution">
    <text evidence="2">The sequence shown here is derived from an EMBL/GenBank/DDBJ whole genome shotgun (WGS) entry which is preliminary data.</text>
</comment>
<proteinExistence type="predicted"/>
<reference evidence="2 3" key="1">
    <citation type="journal article" date="2019" name="bioRxiv">
        <title>Bacteria contribute to plant secondary compound degradation in a generalist herbivore system.</title>
        <authorList>
            <person name="Francoeur C.B."/>
            <person name="Khadempour L."/>
            <person name="Moreira-Soto R.D."/>
            <person name="Gotting K."/>
            <person name="Book A.J."/>
            <person name="Pinto-Tomas A.A."/>
            <person name="Keefover-Ring K."/>
            <person name="Currie C.R."/>
        </authorList>
    </citation>
    <scope>NUCLEOTIDE SEQUENCE [LARGE SCALE GENOMIC DNA]</scope>
    <source>
        <strain evidence="2">Acro-835</strain>
    </source>
</reference>